<evidence type="ECO:0000256" key="1">
    <source>
        <dbReference type="ARBA" id="ARBA00022614"/>
    </source>
</evidence>
<evidence type="ECO:0000256" key="2">
    <source>
        <dbReference type="ARBA" id="ARBA00022821"/>
    </source>
</evidence>
<dbReference type="Gene3D" id="1.10.8.430">
    <property type="entry name" value="Helical domain of apoptotic protease-activating factors"/>
    <property type="match status" value="1"/>
</dbReference>
<dbReference type="GO" id="GO:0043531">
    <property type="term" value="F:ADP binding"/>
    <property type="evidence" value="ECO:0007669"/>
    <property type="project" value="InterPro"/>
</dbReference>
<dbReference type="SUPFAM" id="SSF52540">
    <property type="entry name" value="P-loop containing nucleoside triphosphate hydrolases"/>
    <property type="match status" value="1"/>
</dbReference>
<accession>A0A7J8NSN6</accession>
<dbReference type="Proteomes" id="UP000593578">
    <property type="component" value="Unassembled WGS sequence"/>
</dbReference>
<dbReference type="AlphaFoldDB" id="A0A7J8NSN6"/>
<name>A0A7J8NSN6_GOSRA</name>
<dbReference type="GO" id="GO:0006952">
    <property type="term" value="P:defense response"/>
    <property type="evidence" value="ECO:0007669"/>
    <property type="project" value="UniProtKB-KW"/>
</dbReference>
<feature type="non-terminal residue" evidence="4">
    <location>
        <position position="1"/>
    </location>
</feature>
<dbReference type="InterPro" id="IPR027417">
    <property type="entry name" value="P-loop_NTPase"/>
</dbReference>
<dbReference type="Pfam" id="PF25019">
    <property type="entry name" value="LRR_R13L1-DRL21"/>
    <property type="match status" value="1"/>
</dbReference>
<evidence type="ECO:0000313" key="4">
    <source>
        <dbReference type="EMBL" id="MBA0579923.1"/>
    </source>
</evidence>
<dbReference type="InterPro" id="IPR032675">
    <property type="entry name" value="LRR_dom_sf"/>
</dbReference>
<organism evidence="4 5">
    <name type="scientific">Gossypium raimondii</name>
    <name type="common">Peruvian cotton</name>
    <name type="synonym">Gossypium klotzschianum subsp. raimondii</name>
    <dbReference type="NCBI Taxonomy" id="29730"/>
    <lineage>
        <taxon>Eukaryota</taxon>
        <taxon>Viridiplantae</taxon>
        <taxon>Streptophyta</taxon>
        <taxon>Embryophyta</taxon>
        <taxon>Tracheophyta</taxon>
        <taxon>Spermatophyta</taxon>
        <taxon>Magnoliopsida</taxon>
        <taxon>eudicotyledons</taxon>
        <taxon>Gunneridae</taxon>
        <taxon>Pentapetalae</taxon>
        <taxon>rosids</taxon>
        <taxon>malvids</taxon>
        <taxon>Malvales</taxon>
        <taxon>Malvaceae</taxon>
        <taxon>Malvoideae</taxon>
        <taxon>Gossypium</taxon>
    </lineage>
</organism>
<evidence type="ECO:0000313" key="5">
    <source>
        <dbReference type="Proteomes" id="UP000593578"/>
    </source>
</evidence>
<gene>
    <name evidence="4" type="ORF">Gorai_022166</name>
</gene>
<protein>
    <recommendedName>
        <fullName evidence="3">R13L1/DRL21-like LRR repeat region domain-containing protein</fullName>
    </recommendedName>
</protein>
<evidence type="ECO:0000259" key="3">
    <source>
        <dbReference type="Pfam" id="PF25019"/>
    </source>
</evidence>
<dbReference type="Gene3D" id="3.80.10.10">
    <property type="entry name" value="Ribonuclease Inhibitor"/>
    <property type="match status" value="1"/>
</dbReference>
<dbReference type="EMBL" id="JABEZZ010000002">
    <property type="protein sequence ID" value="MBA0579923.1"/>
    <property type="molecule type" value="Genomic_DNA"/>
</dbReference>
<feature type="domain" description="R13L1/DRL21-like LRR repeat region" evidence="3">
    <location>
        <begin position="122"/>
        <end position="172"/>
    </location>
</feature>
<dbReference type="InterPro" id="IPR042197">
    <property type="entry name" value="Apaf_helical"/>
</dbReference>
<sequence>MELLKGKRFLLVLDDVWNEKYEAIEGWSKRLFVDGKQIVQKCGGVPLAVKTLGSMLQLKHRESDWLSVKESEIWEFSDDESGILPALTIYHHDEGIFLELSCRSLFQDVTEYYDGTVACAVSISCYQGLKLPGWLIDLANLVLVELDRCKRCSHLPPLGELPLLRFLKIREMDVVECISSEFYGNGVNPFSSLEGLDIDSMPVLETSKTVDKRVNFPRLRILTFKKCPELIELQTFEFGQGTMPRLLQNQTHLEELTIASLPELKSLLNQLDNLSMAATVFFSPPGNGFRGITSLRVLKVVSSERFTSLSDGIILVDCPMLDSLPAEIQCRSSN</sequence>
<dbReference type="PANTHER" id="PTHR36766">
    <property type="entry name" value="PLANT BROAD-SPECTRUM MILDEW RESISTANCE PROTEIN RPW8"/>
    <property type="match status" value="1"/>
</dbReference>
<dbReference type="PANTHER" id="PTHR36766:SF42">
    <property type="entry name" value="NB-ARC DOMAIN DISEASE RESISTANCE PROTEIN"/>
    <property type="match status" value="1"/>
</dbReference>
<comment type="caution">
    <text evidence="4">The sequence shown here is derived from an EMBL/GenBank/DDBJ whole genome shotgun (WGS) entry which is preliminary data.</text>
</comment>
<proteinExistence type="predicted"/>
<dbReference type="SUPFAM" id="SSF52058">
    <property type="entry name" value="L domain-like"/>
    <property type="match status" value="1"/>
</dbReference>
<reference evidence="4 5" key="1">
    <citation type="journal article" date="2019" name="Genome Biol. Evol.">
        <title>Insights into the evolution of the New World diploid cottons (Gossypium, subgenus Houzingenia) based on genome sequencing.</title>
        <authorList>
            <person name="Grover C.E."/>
            <person name="Arick M.A. 2nd"/>
            <person name="Thrash A."/>
            <person name="Conover J.L."/>
            <person name="Sanders W.S."/>
            <person name="Peterson D.G."/>
            <person name="Frelichowski J.E."/>
            <person name="Scheffler J.A."/>
            <person name="Scheffler B.E."/>
            <person name="Wendel J.F."/>
        </authorList>
    </citation>
    <scope>NUCLEOTIDE SEQUENCE [LARGE SCALE GENOMIC DNA]</scope>
    <source>
        <strain evidence="4">8</strain>
        <tissue evidence="4">Leaf</tissue>
    </source>
</reference>
<dbReference type="InterPro" id="IPR056789">
    <property type="entry name" value="LRR_R13L1-DRL21"/>
</dbReference>
<keyword evidence="2" id="KW-0611">Plant defense</keyword>
<keyword evidence="1" id="KW-0433">Leucine-rich repeat</keyword>